<organism evidence="1">
    <name type="scientific">Haloferax sp. CBA1149</name>
    <dbReference type="NCBI Taxonomy" id="2650753"/>
    <lineage>
        <taxon>Archaea</taxon>
        <taxon>Methanobacteriati</taxon>
        <taxon>Methanobacteriota</taxon>
        <taxon>Stenosarchaea group</taxon>
        <taxon>Halobacteria</taxon>
        <taxon>Halobacteriales</taxon>
        <taxon>Haloferacaceae</taxon>
        <taxon>Haloferax</taxon>
    </lineage>
</organism>
<gene>
    <name evidence="1" type="ORF">Hfx1149_00295</name>
</gene>
<evidence type="ECO:0000313" key="1">
    <source>
        <dbReference type="EMBL" id="KAB1186556.1"/>
    </source>
</evidence>
<accession>A0A643JZ74</accession>
<dbReference type="InterPro" id="IPR058440">
    <property type="entry name" value="DUF8127"/>
</dbReference>
<protein>
    <submittedName>
        <fullName evidence="1">Uncharacterized protein</fullName>
    </submittedName>
</protein>
<dbReference type="AlphaFoldDB" id="A0A643JZ74"/>
<reference evidence="1" key="1">
    <citation type="submission" date="2019-09" db="EMBL/GenBank/DDBJ databases">
        <title>Genomic analysis of Haloferax sp. CBA1149.</title>
        <authorList>
            <person name="Roh S.W."/>
        </authorList>
    </citation>
    <scope>NUCLEOTIDE SEQUENCE</scope>
    <source>
        <strain evidence="1">CBA1149</strain>
    </source>
</reference>
<sequence length="230" mass="25598">MRLPSPQTRRILFGVFLVLTPLWGPALDLTGPDYTYESTEIVVEDNRLVIPDEDDRRDLFTGVAGFACFYDLGPSRYCTLEATTLNGRVEVDNPNVQYSSSGHLSTADNYLTYYDGRVFAYNSTWEDGHYVLWTERVSAAAALETVADPASSFPDAAVTAVREGTVTTDEELWPSEDGARVVELDGEFYLVYQSGVHESLNDNAQFEELLTWFAVVFGAAMLFGRDSNPN</sequence>
<dbReference type="Pfam" id="PF26448">
    <property type="entry name" value="DUF8127"/>
    <property type="match status" value="1"/>
</dbReference>
<dbReference type="EMBL" id="VZUS01000001">
    <property type="protein sequence ID" value="KAB1186556.1"/>
    <property type="molecule type" value="Genomic_DNA"/>
</dbReference>
<comment type="caution">
    <text evidence="1">The sequence shown here is derived from an EMBL/GenBank/DDBJ whole genome shotgun (WGS) entry which is preliminary data.</text>
</comment>
<proteinExistence type="predicted"/>
<dbReference type="RefSeq" id="WP_151134306.1">
    <property type="nucleotide sequence ID" value="NZ_VZUS01000001.1"/>
</dbReference>
<name>A0A643JZ74_9EURY</name>